<dbReference type="GO" id="GO:0005829">
    <property type="term" value="C:cytosol"/>
    <property type="evidence" value="ECO:0007669"/>
    <property type="project" value="TreeGrafter"/>
</dbReference>
<feature type="domain" description="Transposase IS30-like HTH" evidence="2">
    <location>
        <begin position="7"/>
        <end position="50"/>
    </location>
</feature>
<feature type="compositionally biased region" description="Basic and acidic residues" evidence="1">
    <location>
        <begin position="173"/>
        <end position="185"/>
    </location>
</feature>
<dbReference type="PANTHER" id="PTHR10948:SF23">
    <property type="entry name" value="TRANSPOSASE INSI FOR INSERTION SEQUENCE ELEMENT IS30A-RELATED"/>
    <property type="match status" value="1"/>
</dbReference>
<dbReference type="CDD" id="cd00093">
    <property type="entry name" value="HTH_XRE"/>
    <property type="match status" value="1"/>
</dbReference>
<dbReference type="GO" id="GO:0004803">
    <property type="term" value="F:transposase activity"/>
    <property type="evidence" value="ECO:0007669"/>
    <property type="project" value="TreeGrafter"/>
</dbReference>
<reference evidence="3 4" key="1">
    <citation type="submission" date="2021-12" db="EMBL/GenBank/DDBJ databases">
        <title>Genome sequencing of bacteria with rrn-lacking chromosome and rrn-plasmid.</title>
        <authorList>
            <person name="Anda M."/>
            <person name="Iwasaki W."/>
        </authorList>
    </citation>
    <scope>NUCLEOTIDE SEQUENCE [LARGE SCALE GENOMIC DNA]</scope>
    <source>
        <strain evidence="3 4">DSM 100852</strain>
    </source>
</reference>
<dbReference type="InterPro" id="IPR001387">
    <property type="entry name" value="Cro/C1-type_HTH"/>
</dbReference>
<evidence type="ECO:0000259" key="2">
    <source>
        <dbReference type="Pfam" id="PF13936"/>
    </source>
</evidence>
<dbReference type="Proteomes" id="UP001348817">
    <property type="component" value="Chromosome"/>
</dbReference>
<feature type="region of interest" description="Disordered" evidence="1">
    <location>
        <begin position="155"/>
        <end position="185"/>
    </location>
</feature>
<proteinExistence type="predicted"/>
<protein>
    <recommendedName>
        <fullName evidence="2">Transposase IS30-like HTH domain-containing protein</fullName>
    </recommendedName>
</protein>
<name>A0AAU9D0B3_9BACT</name>
<dbReference type="KEGG" id="fax:FUAX_35540"/>
<dbReference type="PANTHER" id="PTHR10948">
    <property type="entry name" value="TRANSPOSASE"/>
    <property type="match status" value="1"/>
</dbReference>
<dbReference type="InterPro" id="IPR051917">
    <property type="entry name" value="Transposase-Integrase"/>
</dbReference>
<evidence type="ECO:0000313" key="3">
    <source>
        <dbReference type="EMBL" id="BDD11122.1"/>
    </source>
</evidence>
<gene>
    <name evidence="3" type="ORF">FUAX_35540</name>
</gene>
<dbReference type="Pfam" id="PF13936">
    <property type="entry name" value="HTH_38"/>
    <property type="match status" value="1"/>
</dbReference>
<dbReference type="RefSeq" id="WP_338392637.1">
    <property type="nucleotide sequence ID" value="NZ_AP025314.1"/>
</dbReference>
<keyword evidence="4" id="KW-1185">Reference proteome</keyword>
<sequence>MRIPADKYSHLNLNARRQISRCVNAGLTIRQTASRLGVSPSTISRELKRNSFRGFYSAIHAQAYYEARKFLAVAKYRGQLIFRLSSVGVSLFKPKTDRLITAWASDYRNARYIRNERTDNPFHAKRQRRSSIFAVWEKPVQPRLMKLRLQHYGQKTTPSGEVNPFGDPPKFWKKADRKPDRTVHKEALCA</sequence>
<dbReference type="GO" id="GO:0032196">
    <property type="term" value="P:transposition"/>
    <property type="evidence" value="ECO:0007669"/>
    <property type="project" value="TreeGrafter"/>
</dbReference>
<dbReference type="InterPro" id="IPR025246">
    <property type="entry name" value="IS30-like_HTH"/>
</dbReference>
<organism evidence="3 4">
    <name type="scientific">Fulvitalea axinellae</name>
    <dbReference type="NCBI Taxonomy" id="1182444"/>
    <lineage>
        <taxon>Bacteria</taxon>
        <taxon>Pseudomonadati</taxon>
        <taxon>Bacteroidota</taxon>
        <taxon>Cytophagia</taxon>
        <taxon>Cytophagales</taxon>
        <taxon>Persicobacteraceae</taxon>
        <taxon>Fulvitalea</taxon>
    </lineage>
</organism>
<dbReference type="EMBL" id="AP025314">
    <property type="protein sequence ID" value="BDD11122.1"/>
    <property type="molecule type" value="Genomic_DNA"/>
</dbReference>
<evidence type="ECO:0000256" key="1">
    <source>
        <dbReference type="SAM" id="MobiDB-lite"/>
    </source>
</evidence>
<evidence type="ECO:0000313" key="4">
    <source>
        <dbReference type="Proteomes" id="UP001348817"/>
    </source>
</evidence>
<accession>A0AAU9D0B3</accession>
<dbReference type="AlphaFoldDB" id="A0AAU9D0B3"/>